<dbReference type="AlphaFoldDB" id="A0A6B3BQW1"/>
<proteinExistence type="predicted"/>
<keyword evidence="3 4" id="KW-0067">ATP-binding</keyword>
<evidence type="ECO:0000259" key="5">
    <source>
        <dbReference type="PROSITE" id="PS50975"/>
    </source>
</evidence>
<evidence type="ECO:0000256" key="3">
    <source>
        <dbReference type="ARBA" id="ARBA00022840"/>
    </source>
</evidence>
<accession>A0A6B3BQW1</accession>
<dbReference type="Gene3D" id="3.30.1490.20">
    <property type="entry name" value="ATP-grasp fold, A domain"/>
    <property type="match status" value="1"/>
</dbReference>
<dbReference type="InterPro" id="IPR040570">
    <property type="entry name" value="LAL_C2"/>
</dbReference>
<protein>
    <submittedName>
        <fullName evidence="6">ATP-grasp domain-containing protein</fullName>
    </submittedName>
</protein>
<evidence type="ECO:0000313" key="6">
    <source>
        <dbReference type="EMBL" id="NEC86718.1"/>
    </source>
</evidence>
<gene>
    <name evidence="6" type="ORF">G3I71_13010</name>
</gene>
<dbReference type="Pfam" id="PF18603">
    <property type="entry name" value="LAL_C2"/>
    <property type="match status" value="1"/>
</dbReference>
<name>A0A6B3BQW1_9ACTN</name>
<dbReference type="EMBL" id="JAAGLU010000009">
    <property type="protein sequence ID" value="NEC86718.1"/>
    <property type="molecule type" value="Genomic_DNA"/>
</dbReference>
<dbReference type="RefSeq" id="WP_164314177.1">
    <property type="nucleotide sequence ID" value="NZ_JAAGLU010000009.1"/>
</dbReference>
<evidence type="ECO:0000256" key="2">
    <source>
        <dbReference type="ARBA" id="ARBA00022741"/>
    </source>
</evidence>
<dbReference type="PANTHER" id="PTHR43585">
    <property type="entry name" value="FUMIPYRROLE BIOSYNTHESIS PROTEIN C"/>
    <property type="match status" value="1"/>
</dbReference>
<dbReference type="Gene3D" id="3.40.50.20">
    <property type="match status" value="1"/>
</dbReference>
<dbReference type="SMART" id="SM01209">
    <property type="entry name" value="GARS_A"/>
    <property type="match status" value="1"/>
</dbReference>
<dbReference type="GO" id="GO:0016874">
    <property type="term" value="F:ligase activity"/>
    <property type="evidence" value="ECO:0007669"/>
    <property type="project" value="UniProtKB-KW"/>
</dbReference>
<keyword evidence="2 4" id="KW-0547">Nucleotide-binding</keyword>
<dbReference type="SUPFAM" id="SSF56059">
    <property type="entry name" value="Glutathione synthetase ATP-binding domain-like"/>
    <property type="match status" value="2"/>
</dbReference>
<keyword evidence="1" id="KW-0436">Ligase</keyword>
<dbReference type="GO" id="GO:0046872">
    <property type="term" value="F:metal ion binding"/>
    <property type="evidence" value="ECO:0007669"/>
    <property type="project" value="InterPro"/>
</dbReference>
<dbReference type="InterPro" id="IPR052032">
    <property type="entry name" value="ATP-dep_AA_Ligase"/>
</dbReference>
<comment type="caution">
    <text evidence="6">The sequence shown here is derived from an EMBL/GenBank/DDBJ whole genome shotgun (WGS) entry which is preliminary data.</text>
</comment>
<reference evidence="6" key="1">
    <citation type="submission" date="2020-01" db="EMBL/GenBank/DDBJ databases">
        <title>Insect and environment-associated Actinomycetes.</title>
        <authorList>
            <person name="Currrie C."/>
            <person name="Chevrette M."/>
            <person name="Carlson C."/>
            <person name="Stubbendieck R."/>
            <person name="Wendt-Pienkowski E."/>
        </authorList>
    </citation>
    <scope>NUCLEOTIDE SEQUENCE</scope>
    <source>
        <strain evidence="6">SID12501</strain>
    </source>
</reference>
<organism evidence="6">
    <name type="scientific">Streptomyces sp. SID12501</name>
    <dbReference type="NCBI Taxonomy" id="2706042"/>
    <lineage>
        <taxon>Bacteria</taxon>
        <taxon>Bacillati</taxon>
        <taxon>Actinomycetota</taxon>
        <taxon>Actinomycetes</taxon>
        <taxon>Kitasatosporales</taxon>
        <taxon>Streptomycetaceae</taxon>
        <taxon>Streptomyces</taxon>
    </lineage>
</organism>
<dbReference type="GO" id="GO:0005524">
    <property type="term" value="F:ATP binding"/>
    <property type="evidence" value="ECO:0007669"/>
    <property type="project" value="UniProtKB-UniRule"/>
</dbReference>
<dbReference type="InterPro" id="IPR011761">
    <property type="entry name" value="ATP-grasp"/>
</dbReference>
<evidence type="ECO:0000256" key="1">
    <source>
        <dbReference type="ARBA" id="ARBA00022598"/>
    </source>
</evidence>
<evidence type="ECO:0000256" key="4">
    <source>
        <dbReference type="PROSITE-ProRule" id="PRU00409"/>
    </source>
</evidence>
<dbReference type="PANTHER" id="PTHR43585:SF2">
    <property type="entry name" value="ATP-GRASP ENZYME FSQD"/>
    <property type="match status" value="1"/>
</dbReference>
<dbReference type="Gene3D" id="3.30.470.20">
    <property type="entry name" value="ATP-grasp fold, B domain"/>
    <property type="match status" value="1"/>
</dbReference>
<sequence length="877" mass="94510">MREPKNRLIVVGSRLKAYREYAMASLAGEYEIALVTSQEITWEKPYVSTYRIADTTDADALRVAVEELLDEIPAGAGLFTWDELSLIATAEVAEQLGLRHLSLRAATACRDKYTTRSLLDQAGLPGVRHRLTHSAEEASAAAAEIGYPVVLKPRSLAGSMGVTVVREAAGLPAAYAAVAATTFAGIRTASGVLIEEYLQGPEISVDSCVVDGKAELVFVARKRLGFDPAFEEVGHLVGPWRQEPWAAEVEELVTAAHRALGVDLGLTHTEIRLTPTGCRLIELNGRLGGDLIPHLGTLATGIDLTLAGAALASGRRPDLTAARDRWAEVRFLYPPHDGVLERLDLGDAAEVPGVAEVVVLADPGDELLLPPQALTPRTAALIAVCDDAAGCTTALDRAEAEVRPVLTGSALDGLGALMENPITRRYLALDNGLENMVVPELRNDWNSYGAGGGKALNRPVFLATADRQSLEADLNGLFELLTTIPVRLFGGDRRAFAEAVGMTPTQIDLVMRGAGLRMPAMSRADMYREPGGFKLMELNTGSSLGGWQMGEFSRPAAGNKAFRAFTDAEGLVHPDPIGRITDVLRTEAADAGFTLPARPVLALTEWPDGYDYTKPWLDFVVPDWLRHGFDTVVCSLAEFDYRDGVPYIHGRKVDVVYRIFLPGEMADEQRSYDLVDPLLDAVSKGHTFLFAGLDCELYGNKGSLAMLSDERNRGAFSPAEHQLIDRILPWTRFLRDESVQREGESVDLVPYVLAHKDRLALKPTLLYGGVGVVPGWSVGQEEWESHIRGAVGGPYVVQERVLPVAERFVAEDGLGFERMVVAYGVLMVGGDYAGMLVRGTPDSGVGIVSMSNGAQIGCCYHVADATADSSGAAEVRA</sequence>
<feature type="domain" description="ATP-grasp" evidence="5">
    <location>
        <begin position="116"/>
        <end position="313"/>
    </location>
</feature>
<dbReference type="InterPro" id="IPR013815">
    <property type="entry name" value="ATP_grasp_subdomain_1"/>
</dbReference>
<dbReference type="PROSITE" id="PS50975">
    <property type="entry name" value="ATP_GRASP"/>
    <property type="match status" value="1"/>
</dbReference>
<dbReference type="Pfam" id="PF13535">
    <property type="entry name" value="ATP-grasp_4"/>
    <property type="match status" value="1"/>
</dbReference>